<gene>
    <name evidence="1" type="ORF">NQ314_011660</name>
</gene>
<dbReference type="AlphaFoldDB" id="A0AAV8XIK5"/>
<proteinExistence type="predicted"/>
<comment type="caution">
    <text evidence="1">The sequence shown here is derived from an EMBL/GenBank/DDBJ whole genome shotgun (WGS) entry which is preliminary data.</text>
</comment>
<name>A0AAV8XIK5_9CUCU</name>
<accession>A0AAV8XIK5</accession>
<evidence type="ECO:0000313" key="1">
    <source>
        <dbReference type="EMBL" id="KAJ8937912.1"/>
    </source>
</evidence>
<dbReference type="EMBL" id="JANEYF010003255">
    <property type="protein sequence ID" value="KAJ8937912.1"/>
    <property type="molecule type" value="Genomic_DNA"/>
</dbReference>
<dbReference type="PANTHER" id="PTHR22955:SF77">
    <property type="entry name" value="ASPARTIC PUTATIVE DOMAIN-CONTAINING PROTEIN-RELATED"/>
    <property type="match status" value="1"/>
</dbReference>
<organism evidence="1 2">
    <name type="scientific">Rhamnusium bicolor</name>
    <dbReference type="NCBI Taxonomy" id="1586634"/>
    <lineage>
        <taxon>Eukaryota</taxon>
        <taxon>Metazoa</taxon>
        <taxon>Ecdysozoa</taxon>
        <taxon>Arthropoda</taxon>
        <taxon>Hexapoda</taxon>
        <taxon>Insecta</taxon>
        <taxon>Pterygota</taxon>
        <taxon>Neoptera</taxon>
        <taxon>Endopterygota</taxon>
        <taxon>Coleoptera</taxon>
        <taxon>Polyphaga</taxon>
        <taxon>Cucujiformia</taxon>
        <taxon>Chrysomeloidea</taxon>
        <taxon>Cerambycidae</taxon>
        <taxon>Lepturinae</taxon>
        <taxon>Rhagiini</taxon>
        <taxon>Rhamnusium</taxon>
    </lineage>
</organism>
<dbReference type="PANTHER" id="PTHR22955">
    <property type="entry name" value="RETROTRANSPOSON"/>
    <property type="match status" value="1"/>
</dbReference>
<protein>
    <submittedName>
        <fullName evidence="1">Uncharacterized protein</fullName>
    </submittedName>
</protein>
<sequence length="361" mass="40785">MSTVQDKLKRLKAFRQLDITRIIQLEDIAQRALHDPNLHSNLKVRCRGLQNLLDDFEKQQVGIINIVAVAKSPDLLDAEEIFIDNFMTKYHNVKAIHYDFRSLNNSPSNANALRNLLDIFHENLSALATLDYDINNWDFILMNMLLDRLDQNTLTSFEVHYASTSVPTYKEVQEFLLRQCTALESIASPFSKKSRKLENTKSQFSTSPRNSSFTASQSSRISDLFRKTPQQRYELVKRHKFCVNCLATAHLINKCNSLKRCRKCQKSHHTLLHFDTNENTQQNCETALVTNCNPGSSGLNFPKGDTASPINTLTGSKASFLTRTCANNLGLSKFNIALTIQGLDKMSTPAKSGVHCTLSPV</sequence>
<keyword evidence="2" id="KW-1185">Reference proteome</keyword>
<evidence type="ECO:0000313" key="2">
    <source>
        <dbReference type="Proteomes" id="UP001162156"/>
    </source>
</evidence>
<feature type="non-terminal residue" evidence="1">
    <location>
        <position position="361"/>
    </location>
</feature>
<reference evidence="1" key="1">
    <citation type="journal article" date="2023" name="Insect Mol. Biol.">
        <title>Genome sequencing provides insights into the evolution of gene families encoding plant cell wall-degrading enzymes in longhorned beetles.</title>
        <authorList>
            <person name="Shin N.R."/>
            <person name="Okamura Y."/>
            <person name="Kirsch R."/>
            <person name="Pauchet Y."/>
        </authorList>
    </citation>
    <scope>NUCLEOTIDE SEQUENCE</scope>
    <source>
        <strain evidence="1">RBIC_L_NR</strain>
    </source>
</reference>
<dbReference type="Proteomes" id="UP001162156">
    <property type="component" value="Unassembled WGS sequence"/>
</dbReference>